<sequence>MQAKRRESGLGETASLAVLKRIFAENFRHHLRTYLLAGLCLALASGATAFLAFIVKDVVDEIFVRENTALIPIIAAAIFAAFAVRSLAGYFQAILLARVGNNVVARYQRRIFAHLLALDMRFHMSDRSGTLTARINTNINGIRSVLNTALVTVSRDIITLLGLVGVMVYQEPGLTVAVLLVGPVLFFLLNRLMRRLRKEVRRNVGTVSSLFGTIQETVQGIAVVKAFTMEPRLREQFHQLNDKVERQANKVARISERASPITDLIIGAAIAIAVWFTATRSIAAGVPPGSMASFIAAMLLAYEPAKKLAKSQIVLEKAIVNARMVYELLDLEPAQRDAVGSFDLVVREGHIRFEDVWFGYGKERPVLKGLTLDVPAGDTVAIIGRSGAGKSTLITLLLRFFDLDGGRILIDGQSVAEVTKSSLRSSIAYVSQHPYLFEGSVADNIRHGRPDATDEEVREAARLANADEFISGLPEGYDTPLGENGTSLSGGQRQRLSIARAIVRNTPILLLDEATSALDNESEKRVQDALEQVMKGRTTIVVAHRLSTVQNADRIAVMEDGRVVEQGAHAELMAVPNGLYRRYRQMREGPALDLASDAAE</sequence>
<evidence type="ECO:0000259" key="11">
    <source>
        <dbReference type="PROSITE" id="PS50929"/>
    </source>
</evidence>
<evidence type="ECO:0000256" key="2">
    <source>
        <dbReference type="ARBA" id="ARBA00005417"/>
    </source>
</evidence>
<feature type="transmembrane region" description="Helical" evidence="9">
    <location>
        <begin position="144"/>
        <end position="168"/>
    </location>
</feature>
<evidence type="ECO:0000256" key="1">
    <source>
        <dbReference type="ARBA" id="ARBA00004651"/>
    </source>
</evidence>
<evidence type="ECO:0000256" key="6">
    <source>
        <dbReference type="ARBA" id="ARBA00022840"/>
    </source>
</evidence>
<keyword evidence="3" id="KW-0813">Transport</keyword>
<dbReference type="GO" id="GO:0140359">
    <property type="term" value="F:ABC-type transporter activity"/>
    <property type="evidence" value="ECO:0007669"/>
    <property type="project" value="InterPro"/>
</dbReference>
<dbReference type="Pfam" id="PF00005">
    <property type="entry name" value="ABC_tran"/>
    <property type="match status" value="1"/>
</dbReference>
<dbReference type="SUPFAM" id="SSF52540">
    <property type="entry name" value="P-loop containing nucleoside triphosphate hydrolases"/>
    <property type="match status" value="1"/>
</dbReference>
<dbReference type="PROSITE" id="PS00211">
    <property type="entry name" value="ABC_TRANSPORTER_1"/>
    <property type="match status" value="1"/>
</dbReference>
<evidence type="ECO:0000313" key="13">
    <source>
        <dbReference type="Proteomes" id="UP000215405"/>
    </source>
</evidence>
<evidence type="ECO:0000256" key="9">
    <source>
        <dbReference type="SAM" id="Phobius"/>
    </source>
</evidence>
<dbReference type="PANTHER" id="PTHR24221">
    <property type="entry name" value="ATP-BINDING CASSETTE SUB-FAMILY B"/>
    <property type="match status" value="1"/>
</dbReference>
<dbReference type="GO" id="GO:0005886">
    <property type="term" value="C:plasma membrane"/>
    <property type="evidence" value="ECO:0007669"/>
    <property type="project" value="UniProtKB-SubCell"/>
</dbReference>
<protein>
    <submittedName>
        <fullName evidence="12">ABC transporter ATP-binding protein</fullName>
    </submittedName>
</protein>
<dbReference type="Pfam" id="PF00664">
    <property type="entry name" value="ABC_membrane"/>
    <property type="match status" value="1"/>
</dbReference>
<dbReference type="EMBL" id="NBYO01000001">
    <property type="protein sequence ID" value="OXT01995.1"/>
    <property type="molecule type" value="Genomic_DNA"/>
</dbReference>
<feature type="transmembrane region" description="Helical" evidence="9">
    <location>
        <begin position="258"/>
        <end position="276"/>
    </location>
</feature>
<comment type="similarity">
    <text evidence="2">Belongs to the ABC transporter superfamily.</text>
</comment>
<organism evidence="12 13">
    <name type="scientific">Notoacmeibacter marinus</name>
    <dbReference type="NCBI Taxonomy" id="1876515"/>
    <lineage>
        <taxon>Bacteria</taxon>
        <taxon>Pseudomonadati</taxon>
        <taxon>Pseudomonadota</taxon>
        <taxon>Alphaproteobacteria</taxon>
        <taxon>Hyphomicrobiales</taxon>
        <taxon>Notoacmeibacteraceae</taxon>
        <taxon>Notoacmeibacter</taxon>
    </lineage>
</organism>
<reference evidence="13" key="1">
    <citation type="journal article" date="2017" name="Int. J. Syst. Evol. Microbiol.">
        <title>Notoacmeibacter marinus gen. nov., sp. nov., isolated from the gut of a limpet and proposal of Notoacmeibacteraceae fam. nov. in the order Rhizobiales of the class Alphaproteobacteria.</title>
        <authorList>
            <person name="Huang Z."/>
            <person name="Guo F."/>
            <person name="Lai Q."/>
        </authorList>
    </citation>
    <scope>NUCLEOTIDE SEQUENCE [LARGE SCALE GENOMIC DNA]</scope>
    <source>
        <strain evidence="13">XMTR2A4</strain>
    </source>
</reference>
<dbReference type="PROSITE" id="PS50929">
    <property type="entry name" value="ABC_TM1F"/>
    <property type="match status" value="1"/>
</dbReference>
<dbReference type="PANTHER" id="PTHR24221:SF654">
    <property type="entry name" value="ATP-BINDING CASSETTE SUB-FAMILY B MEMBER 6"/>
    <property type="match status" value="1"/>
</dbReference>
<dbReference type="PROSITE" id="PS50893">
    <property type="entry name" value="ABC_TRANSPORTER_2"/>
    <property type="match status" value="1"/>
</dbReference>
<dbReference type="GO" id="GO:0016887">
    <property type="term" value="F:ATP hydrolysis activity"/>
    <property type="evidence" value="ECO:0007669"/>
    <property type="project" value="InterPro"/>
</dbReference>
<evidence type="ECO:0000256" key="4">
    <source>
        <dbReference type="ARBA" id="ARBA00022692"/>
    </source>
</evidence>
<feature type="domain" description="ABC transporter" evidence="10">
    <location>
        <begin position="351"/>
        <end position="585"/>
    </location>
</feature>
<dbReference type="Proteomes" id="UP000215405">
    <property type="component" value="Unassembled WGS sequence"/>
</dbReference>
<evidence type="ECO:0000256" key="7">
    <source>
        <dbReference type="ARBA" id="ARBA00022989"/>
    </source>
</evidence>
<dbReference type="SUPFAM" id="SSF90123">
    <property type="entry name" value="ABC transporter transmembrane region"/>
    <property type="match status" value="1"/>
</dbReference>
<keyword evidence="8 9" id="KW-0472">Membrane</keyword>
<proteinExistence type="inferred from homology"/>
<comment type="caution">
    <text evidence="12">The sequence shown here is derived from an EMBL/GenBank/DDBJ whole genome shotgun (WGS) entry which is preliminary data.</text>
</comment>
<feature type="transmembrane region" description="Helical" evidence="9">
    <location>
        <begin position="174"/>
        <end position="193"/>
    </location>
</feature>
<keyword evidence="6 12" id="KW-0067">ATP-binding</keyword>
<feature type="transmembrane region" description="Helical" evidence="9">
    <location>
        <begin position="67"/>
        <end position="88"/>
    </location>
</feature>
<keyword evidence="13" id="KW-1185">Reference proteome</keyword>
<evidence type="ECO:0000259" key="10">
    <source>
        <dbReference type="PROSITE" id="PS50893"/>
    </source>
</evidence>
<name>A0A231V1A5_9HYPH</name>
<evidence type="ECO:0000256" key="3">
    <source>
        <dbReference type="ARBA" id="ARBA00022448"/>
    </source>
</evidence>
<dbReference type="InterPro" id="IPR003593">
    <property type="entry name" value="AAA+_ATPase"/>
</dbReference>
<dbReference type="InterPro" id="IPR011527">
    <property type="entry name" value="ABC1_TM_dom"/>
</dbReference>
<dbReference type="Gene3D" id="3.40.50.300">
    <property type="entry name" value="P-loop containing nucleotide triphosphate hydrolases"/>
    <property type="match status" value="1"/>
</dbReference>
<dbReference type="SMART" id="SM00382">
    <property type="entry name" value="AAA"/>
    <property type="match status" value="1"/>
</dbReference>
<comment type="subcellular location">
    <subcellularLocation>
        <location evidence="1">Cell membrane</location>
        <topology evidence="1">Multi-pass membrane protein</topology>
    </subcellularLocation>
</comment>
<dbReference type="AlphaFoldDB" id="A0A231V1A5"/>
<keyword evidence="5" id="KW-0547">Nucleotide-binding</keyword>
<gene>
    <name evidence="12" type="ORF">B7H23_03410</name>
</gene>
<dbReference type="InterPro" id="IPR003439">
    <property type="entry name" value="ABC_transporter-like_ATP-bd"/>
</dbReference>
<evidence type="ECO:0000313" key="12">
    <source>
        <dbReference type="EMBL" id="OXT01995.1"/>
    </source>
</evidence>
<dbReference type="Gene3D" id="1.20.1560.10">
    <property type="entry name" value="ABC transporter type 1, transmembrane domain"/>
    <property type="match status" value="1"/>
</dbReference>
<dbReference type="InterPro" id="IPR039421">
    <property type="entry name" value="Type_1_exporter"/>
</dbReference>
<feature type="transmembrane region" description="Helical" evidence="9">
    <location>
        <begin position="34"/>
        <end position="55"/>
    </location>
</feature>
<dbReference type="FunFam" id="3.40.50.300:FF:000287">
    <property type="entry name" value="Multidrug ABC transporter ATP-binding protein"/>
    <property type="match status" value="1"/>
</dbReference>
<dbReference type="GO" id="GO:0034040">
    <property type="term" value="F:ATPase-coupled lipid transmembrane transporter activity"/>
    <property type="evidence" value="ECO:0007669"/>
    <property type="project" value="TreeGrafter"/>
</dbReference>
<dbReference type="InterPro" id="IPR027417">
    <property type="entry name" value="P-loop_NTPase"/>
</dbReference>
<dbReference type="InterPro" id="IPR036640">
    <property type="entry name" value="ABC1_TM_sf"/>
</dbReference>
<dbReference type="InterPro" id="IPR017871">
    <property type="entry name" value="ABC_transporter-like_CS"/>
</dbReference>
<dbReference type="GO" id="GO:0005524">
    <property type="term" value="F:ATP binding"/>
    <property type="evidence" value="ECO:0007669"/>
    <property type="project" value="UniProtKB-KW"/>
</dbReference>
<accession>A0A231V1A5</accession>
<evidence type="ECO:0000256" key="5">
    <source>
        <dbReference type="ARBA" id="ARBA00022741"/>
    </source>
</evidence>
<dbReference type="CDD" id="cd18552">
    <property type="entry name" value="ABC_6TM_MsbA_like"/>
    <property type="match status" value="1"/>
</dbReference>
<feature type="domain" description="ABC transmembrane type-1" evidence="11">
    <location>
        <begin position="35"/>
        <end position="317"/>
    </location>
</feature>
<keyword evidence="4 9" id="KW-0812">Transmembrane</keyword>
<keyword evidence="7 9" id="KW-1133">Transmembrane helix</keyword>
<evidence type="ECO:0000256" key="8">
    <source>
        <dbReference type="ARBA" id="ARBA00023136"/>
    </source>
</evidence>